<proteinExistence type="inferred from homology"/>
<evidence type="ECO:0000256" key="5">
    <source>
        <dbReference type="ARBA" id="ARBA00022723"/>
    </source>
</evidence>
<keyword evidence="4 12" id="KW-0808">Transferase</keyword>
<dbReference type="PANTHER" id="PTHR10584">
    <property type="entry name" value="SUGAR KINASE"/>
    <property type="match status" value="1"/>
</dbReference>
<dbReference type="Gene3D" id="3.40.1190.20">
    <property type="match status" value="1"/>
</dbReference>
<dbReference type="PRINTS" id="PR00990">
    <property type="entry name" value="RIBOKINASE"/>
</dbReference>
<comment type="catalytic activity">
    <reaction evidence="12">
        <text>D-ribose + ATP = D-ribose 5-phosphate + ADP + H(+)</text>
        <dbReference type="Rhea" id="RHEA:13697"/>
        <dbReference type="ChEBI" id="CHEBI:15378"/>
        <dbReference type="ChEBI" id="CHEBI:30616"/>
        <dbReference type="ChEBI" id="CHEBI:47013"/>
        <dbReference type="ChEBI" id="CHEBI:78346"/>
        <dbReference type="ChEBI" id="CHEBI:456216"/>
        <dbReference type="EC" id="2.7.1.15"/>
    </reaction>
</comment>
<comment type="similarity">
    <text evidence="12">Belongs to the carbohydrate kinase PfkB family. Ribokinase subfamily.</text>
</comment>
<dbReference type="InterPro" id="IPR002173">
    <property type="entry name" value="Carboh/pur_kinase_PfkB_CS"/>
</dbReference>
<dbReference type="PANTHER" id="PTHR10584:SF166">
    <property type="entry name" value="RIBOKINASE"/>
    <property type="match status" value="1"/>
</dbReference>
<keyword evidence="6 12" id="KW-0547">Nucleotide-binding</keyword>
<dbReference type="Proteomes" id="UP001285921">
    <property type="component" value="Unassembled WGS sequence"/>
</dbReference>
<keyword evidence="5 12" id="KW-0479">Metal-binding</keyword>
<dbReference type="Pfam" id="PF00294">
    <property type="entry name" value="PfkB"/>
    <property type="match status" value="1"/>
</dbReference>
<keyword evidence="11 12" id="KW-0119">Carbohydrate metabolism</keyword>
<comment type="cofactor">
    <cofactor evidence="12">
        <name>Mg(2+)</name>
        <dbReference type="ChEBI" id="CHEBI:18420"/>
    </cofactor>
    <text evidence="12">Requires a divalent cation, most likely magnesium in vivo, as an electrophilic catalyst to aid phosphoryl group transfer. It is the chelate of the metal and the nucleotide that is the actual substrate.</text>
</comment>
<dbReference type="InterPro" id="IPR011877">
    <property type="entry name" value="Ribokinase"/>
</dbReference>
<dbReference type="HAMAP" id="MF_01987">
    <property type="entry name" value="Ribokinase"/>
    <property type="match status" value="1"/>
</dbReference>
<evidence type="ECO:0000256" key="10">
    <source>
        <dbReference type="ARBA" id="ARBA00022958"/>
    </source>
</evidence>
<feature type="binding site" evidence="12">
    <location>
        <begin position="16"/>
        <end position="18"/>
    </location>
    <ligand>
        <name>substrate</name>
    </ligand>
</feature>
<comment type="caution">
    <text evidence="14">The sequence shown here is derived from an EMBL/GenBank/DDBJ whole genome shotgun (WGS) entry which is preliminary data.</text>
</comment>
<keyword evidence="15" id="KW-1185">Reference proteome</keyword>
<accession>A0ABQ6NVK6</accession>
<feature type="binding site" evidence="12">
    <location>
        <position position="291"/>
    </location>
    <ligand>
        <name>K(+)</name>
        <dbReference type="ChEBI" id="CHEBI:29103"/>
    </ligand>
</feature>
<comment type="activity regulation">
    <text evidence="12">Activated by a monovalent cation that binds near, but not in, the active site. The most likely occupant of the site in vivo is potassium. Ion binding induces a conformational change that may alter substrate affinity.</text>
</comment>
<reference evidence="14 15" key="1">
    <citation type="submission" date="2023-05" db="EMBL/GenBank/DDBJ databases">
        <title>Draft genome of Paenibacillus sp. CCS26.</title>
        <authorList>
            <person name="Akita H."/>
            <person name="Shinto Y."/>
            <person name="Kimura Z."/>
        </authorList>
    </citation>
    <scope>NUCLEOTIDE SEQUENCE [LARGE SCALE GENOMIC DNA]</scope>
    <source>
        <strain evidence="14 15">CCS26</strain>
    </source>
</reference>
<keyword evidence="7 12" id="KW-0418">Kinase</keyword>
<comment type="subunit">
    <text evidence="12">Homodimer.</text>
</comment>
<keyword evidence="9 12" id="KW-0460">Magnesium</keyword>
<evidence type="ECO:0000256" key="1">
    <source>
        <dbReference type="ARBA" id="ARBA00005380"/>
    </source>
</evidence>
<dbReference type="PROSITE" id="PS00583">
    <property type="entry name" value="PFKB_KINASES_1"/>
    <property type="match status" value="1"/>
</dbReference>
<organism evidence="14 15">
    <name type="scientific">Paenibacillus glycanilyticus</name>
    <dbReference type="NCBI Taxonomy" id="126569"/>
    <lineage>
        <taxon>Bacteria</taxon>
        <taxon>Bacillati</taxon>
        <taxon>Bacillota</taxon>
        <taxon>Bacilli</taxon>
        <taxon>Bacillales</taxon>
        <taxon>Paenibacillaceae</taxon>
        <taxon>Paenibacillus</taxon>
    </lineage>
</organism>
<sequence length="315" mass="32950">MMNQRRPKLVVIGSLNMDIVVETSAYPQVGETITGQRVRFIPGGKGANQAVAGARLGADTVMIGAVGDDAFGEELLGSLRKDGVDIAGVKRVEGTASGIASIYVAEGDNSIVVVPGANGLVEPADIDRSEDKLKEADLVLLQLEIPVETVLYAARKAKALGKLVVLNPAPAQQLPEELFGLVDYFTPNRTELSGYADMSADGDSLELAIRRMMELGAAHVVTTLGASGSAYLDEEGKLVRINGYTMPVVDTTGAGDCYNAALAVALASGRNLRDAVDYASMASALAVTKFGAQTGMPAEEEVARFAKEQGKEFAG</sequence>
<comment type="similarity">
    <text evidence="1">Belongs to the carbohydrate kinase pfkB family.</text>
</comment>
<gene>
    <name evidence="14" type="primary">rbsK_2</name>
    <name evidence="12" type="synonym">rbsK</name>
    <name evidence="14" type="ORF">PghCCS26_59640</name>
</gene>
<evidence type="ECO:0000256" key="12">
    <source>
        <dbReference type="HAMAP-Rule" id="MF_01987"/>
    </source>
</evidence>
<feature type="binding site" evidence="12">
    <location>
        <position position="144"/>
    </location>
    <ligand>
        <name>substrate</name>
    </ligand>
</feature>
<feature type="binding site" evidence="12">
    <location>
        <begin position="44"/>
        <end position="48"/>
    </location>
    <ligand>
        <name>substrate</name>
    </ligand>
</feature>
<comment type="pathway">
    <text evidence="12">Carbohydrate metabolism; D-ribose degradation; D-ribose 5-phosphate from beta-D-ribopyranose: step 2/2.</text>
</comment>
<comment type="subcellular location">
    <subcellularLocation>
        <location evidence="12">Cytoplasm</location>
    </subcellularLocation>
</comment>
<evidence type="ECO:0000256" key="9">
    <source>
        <dbReference type="ARBA" id="ARBA00022842"/>
    </source>
</evidence>
<dbReference type="EMBL" id="BTCL01000037">
    <property type="protein sequence ID" value="GMK48834.1"/>
    <property type="molecule type" value="Genomic_DNA"/>
</dbReference>
<keyword evidence="12" id="KW-0963">Cytoplasm</keyword>
<dbReference type="RefSeq" id="WP_317982273.1">
    <property type="nucleotide sequence ID" value="NZ_BTCL01000037.1"/>
</dbReference>
<dbReference type="SUPFAM" id="SSF53613">
    <property type="entry name" value="Ribokinase-like"/>
    <property type="match status" value="1"/>
</dbReference>
<feature type="binding site" evidence="12">
    <location>
        <begin position="255"/>
        <end position="256"/>
    </location>
    <ligand>
        <name>ATP</name>
        <dbReference type="ChEBI" id="CHEBI:30616"/>
    </ligand>
</feature>
<feature type="binding site" evidence="12">
    <location>
        <position position="286"/>
    </location>
    <ligand>
        <name>K(+)</name>
        <dbReference type="ChEBI" id="CHEBI:29103"/>
    </ligand>
</feature>
<keyword evidence="8 12" id="KW-0067">ATP-binding</keyword>
<comment type="function">
    <text evidence="12">Catalyzes the phosphorylation of ribose at O-5 in a reaction requiring ATP and magnesium. The resulting D-ribose-5-phosphate can then be used either for sythesis of nucleotides, histidine, and tryptophan, or as a component of the pentose phosphate pathway.</text>
</comment>
<dbReference type="PROSITE" id="PS00584">
    <property type="entry name" value="PFKB_KINASES_2"/>
    <property type="match status" value="1"/>
</dbReference>
<keyword evidence="10 12" id="KW-0630">Potassium</keyword>
<feature type="binding site" evidence="12">
    <location>
        <position position="188"/>
    </location>
    <ligand>
        <name>ATP</name>
        <dbReference type="ChEBI" id="CHEBI:30616"/>
    </ligand>
</feature>
<feature type="binding site" evidence="12">
    <location>
        <position position="250"/>
    </location>
    <ligand>
        <name>K(+)</name>
        <dbReference type="ChEBI" id="CHEBI:29103"/>
    </ligand>
</feature>
<evidence type="ECO:0000256" key="7">
    <source>
        <dbReference type="ARBA" id="ARBA00022777"/>
    </source>
</evidence>
<feature type="binding site" evidence="12">
    <location>
        <position position="252"/>
    </location>
    <ligand>
        <name>K(+)</name>
        <dbReference type="ChEBI" id="CHEBI:29103"/>
    </ligand>
</feature>
<feature type="binding site" evidence="12">
    <location>
        <begin position="223"/>
        <end position="228"/>
    </location>
    <ligand>
        <name>ATP</name>
        <dbReference type="ChEBI" id="CHEBI:30616"/>
    </ligand>
</feature>
<feature type="binding site" evidence="12">
    <location>
        <position position="256"/>
    </location>
    <ligand>
        <name>substrate</name>
    </ligand>
</feature>
<comment type="caution">
    <text evidence="12">Lacks conserved residue(s) required for the propagation of feature annotation.</text>
</comment>
<evidence type="ECO:0000256" key="4">
    <source>
        <dbReference type="ARBA" id="ARBA00022679"/>
    </source>
</evidence>
<protein>
    <recommendedName>
        <fullName evidence="3 12">Ribokinase</fullName>
        <shortName evidence="12">RK</shortName>
        <ecNumber evidence="2 12">2.7.1.15</ecNumber>
    </recommendedName>
</protein>
<dbReference type="InterPro" id="IPR011611">
    <property type="entry name" value="PfkB_dom"/>
</dbReference>
<name>A0ABQ6NVK6_9BACL</name>
<evidence type="ECO:0000256" key="8">
    <source>
        <dbReference type="ARBA" id="ARBA00022840"/>
    </source>
</evidence>
<evidence type="ECO:0000256" key="2">
    <source>
        <dbReference type="ARBA" id="ARBA00012035"/>
    </source>
</evidence>
<evidence type="ECO:0000259" key="13">
    <source>
        <dbReference type="Pfam" id="PF00294"/>
    </source>
</evidence>
<evidence type="ECO:0000256" key="6">
    <source>
        <dbReference type="ARBA" id="ARBA00022741"/>
    </source>
</evidence>
<dbReference type="CDD" id="cd01174">
    <property type="entry name" value="ribokinase"/>
    <property type="match status" value="1"/>
</dbReference>
<feature type="binding site" evidence="12">
    <location>
        <position position="289"/>
    </location>
    <ligand>
        <name>K(+)</name>
        <dbReference type="ChEBI" id="CHEBI:29103"/>
    </ligand>
</feature>
<dbReference type="InterPro" id="IPR002139">
    <property type="entry name" value="Ribo/fructo_kinase"/>
</dbReference>
<dbReference type="EC" id="2.7.1.15" evidence="2 12"/>
<evidence type="ECO:0000256" key="11">
    <source>
        <dbReference type="ARBA" id="ARBA00023277"/>
    </source>
</evidence>
<evidence type="ECO:0000313" key="15">
    <source>
        <dbReference type="Proteomes" id="UP001285921"/>
    </source>
</evidence>
<evidence type="ECO:0000256" key="3">
    <source>
        <dbReference type="ARBA" id="ARBA00016943"/>
    </source>
</evidence>
<feature type="domain" description="Carbohydrate kinase PfkB" evidence="13">
    <location>
        <begin position="8"/>
        <end position="298"/>
    </location>
</feature>
<feature type="active site" description="Proton acceptor" evidence="12">
    <location>
        <position position="256"/>
    </location>
</feature>
<dbReference type="NCBIfam" id="TIGR02152">
    <property type="entry name" value="D_ribokin_bact"/>
    <property type="match status" value="1"/>
</dbReference>
<evidence type="ECO:0000313" key="14">
    <source>
        <dbReference type="EMBL" id="GMK48834.1"/>
    </source>
</evidence>
<dbReference type="InterPro" id="IPR029056">
    <property type="entry name" value="Ribokinase-like"/>
</dbReference>